<evidence type="ECO:0000313" key="4">
    <source>
        <dbReference type="Proteomes" id="UP000747542"/>
    </source>
</evidence>
<dbReference type="EMBL" id="JAHLQT010004419">
    <property type="protein sequence ID" value="KAG7175984.1"/>
    <property type="molecule type" value="Genomic_DNA"/>
</dbReference>
<keyword evidence="4" id="KW-1185">Reference proteome</keyword>
<dbReference type="AlphaFoldDB" id="A0A8J5NAQ4"/>
<sequence>NGGKCVEGEKCQCPTGYEGHYCQIKTCPKSYPKIEHAYYSDNGMAPTSPDYKRYVECERGWTLPSQTKGKVEVRCTEGHWIMMNERPRDNQRLHCIPAPCGSGCENKGQCIKGKCVCLTGTSGEFCQKRMCPEMLPVVKNVWVDR</sequence>
<feature type="non-terminal residue" evidence="3">
    <location>
        <position position="1"/>
    </location>
</feature>
<dbReference type="Proteomes" id="UP000747542">
    <property type="component" value="Unassembled WGS sequence"/>
</dbReference>
<dbReference type="InterPro" id="IPR000742">
    <property type="entry name" value="EGF"/>
</dbReference>
<proteinExistence type="predicted"/>
<evidence type="ECO:0000313" key="3">
    <source>
        <dbReference type="EMBL" id="KAG7175984.1"/>
    </source>
</evidence>
<feature type="disulfide bond" evidence="1">
    <location>
        <begin position="13"/>
        <end position="22"/>
    </location>
</feature>
<dbReference type="Gene3D" id="2.10.25.10">
    <property type="entry name" value="Laminin"/>
    <property type="match status" value="2"/>
</dbReference>
<dbReference type="PROSITE" id="PS01186">
    <property type="entry name" value="EGF_2"/>
    <property type="match status" value="1"/>
</dbReference>
<dbReference type="PROSITE" id="PS00022">
    <property type="entry name" value="EGF_1"/>
    <property type="match status" value="1"/>
</dbReference>
<keyword evidence="1" id="KW-1015">Disulfide bond</keyword>
<evidence type="ECO:0000259" key="2">
    <source>
        <dbReference type="PROSITE" id="PS50026"/>
    </source>
</evidence>
<gene>
    <name evidence="3" type="primary">Ten-a-L1</name>
    <name evidence="3" type="ORF">Hamer_G016939</name>
</gene>
<feature type="domain" description="EGF-like" evidence="2">
    <location>
        <begin position="1"/>
        <end position="23"/>
    </location>
</feature>
<keyword evidence="1" id="KW-0245">EGF-like domain</keyword>
<name>A0A8J5NAQ4_HOMAM</name>
<organism evidence="3 4">
    <name type="scientific">Homarus americanus</name>
    <name type="common">American lobster</name>
    <dbReference type="NCBI Taxonomy" id="6706"/>
    <lineage>
        <taxon>Eukaryota</taxon>
        <taxon>Metazoa</taxon>
        <taxon>Ecdysozoa</taxon>
        <taxon>Arthropoda</taxon>
        <taxon>Crustacea</taxon>
        <taxon>Multicrustacea</taxon>
        <taxon>Malacostraca</taxon>
        <taxon>Eumalacostraca</taxon>
        <taxon>Eucarida</taxon>
        <taxon>Decapoda</taxon>
        <taxon>Pleocyemata</taxon>
        <taxon>Astacidea</taxon>
        <taxon>Nephropoidea</taxon>
        <taxon>Nephropidae</taxon>
        <taxon>Homarus</taxon>
    </lineage>
</organism>
<comment type="caution">
    <text evidence="3">The sequence shown here is derived from an EMBL/GenBank/DDBJ whole genome shotgun (WGS) entry which is preliminary data.</text>
</comment>
<dbReference type="PROSITE" id="PS50026">
    <property type="entry name" value="EGF_3"/>
    <property type="match status" value="1"/>
</dbReference>
<feature type="non-terminal residue" evidence="3">
    <location>
        <position position="145"/>
    </location>
</feature>
<comment type="caution">
    <text evidence="1">Lacks conserved residue(s) required for the propagation of feature annotation.</text>
</comment>
<accession>A0A8J5NAQ4</accession>
<reference evidence="3" key="1">
    <citation type="journal article" date="2021" name="Sci. Adv.">
        <title>The American lobster genome reveals insights on longevity, neural, and immune adaptations.</title>
        <authorList>
            <person name="Polinski J.M."/>
            <person name="Zimin A.V."/>
            <person name="Clark K.F."/>
            <person name="Kohn A.B."/>
            <person name="Sadowski N."/>
            <person name="Timp W."/>
            <person name="Ptitsyn A."/>
            <person name="Khanna P."/>
            <person name="Romanova D.Y."/>
            <person name="Williams P."/>
            <person name="Greenwood S.J."/>
            <person name="Moroz L.L."/>
            <person name="Walt D.R."/>
            <person name="Bodnar A.G."/>
        </authorList>
    </citation>
    <scope>NUCLEOTIDE SEQUENCE</scope>
    <source>
        <strain evidence="3">GMGI-L3</strain>
    </source>
</reference>
<evidence type="ECO:0000256" key="1">
    <source>
        <dbReference type="PROSITE-ProRule" id="PRU00076"/>
    </source>
</evidence>
<protein>
    <submittedName>
        <fullName evidence="3">Teneurin-a-like 1</fullName>
    </submittedName>
</protein>